<dbReference type="InterPro" id="IPR038670">
    <property type="entry name" value="HslJ-like_sf"/>
</dbReference>
<organism evidence="2 3">
    <name type="scientific">Hymenobacter cavernae</name>
    <dbReference type="NCBI Taxonomy" id="2044852"/>
    <lineage>
        <taxon>Bacteria</taxon>
        <taxon>Pseudomonadati</taxon>
        <taxon>Bacteroidota</taxon>
        <taxon>Cytophagia</taxon>
        <taxon>Cytophagales</taxon>
        <taxon>Hymenobacteraceae</taxon>
        <taxon>Hymenobacter</taxon>
    </lineage>
</organism>
<dbReference type="Gene3D" id="2.40.128.270">
    <property type="match status" value="1"/>
</dbReference>
<evidence type="ECO:0000259" key="1">
    <source>
        <dbReference type="Pfam" id="PF03724"/>
    </source>
</evidence>
<reference evidence="3" key="1">
    <citation type="journal article" date="2019" name="Int. J. Syst. Evol. Microbiol.">
        <title>The Global Catalogue of Microorganisms (GCM) 10K type strain sequencing project: providing services to taxonomists for standard genome sequencing and annotation.</title>
        <authorList>
            <consortium name="The Broad Institute Genomics Platform"/>
            <consortium name="The Broad Institute Genome Sequencing Center for Infectious Disease"/>
            <person name="Wu L."/>
            <person name="Ma J."/>
        </authorList>
    </citation>
    <scope>NUCLEOTIDE SEQUENCE [LARGE SCALE GENOMIC DNA]</scope>
    <source>
        <strain evidence="3">CGMCC 1.15197</strain>
    </source>
</reference>
<name>A0ABQ1TMY6_9BACT</name>
<dbReference type="Pfam" id="PF03724">
    <property type="entry name" value="META"/>
    <property type="match status" value="1"/>
</dbReference>
<proteinExistence type="predicted"/>
<keyword evidence="3" id="KW-1185">Reference proteome</keyword>
<comment type="caution">
    <text evidence="2">The sequence shown here is derived from an EMBL/GenBank/DDBJ whole genome shotgun (WGS) entry which is preliminary data.</text>
</comment>
<dbReference type="InterPro" id="IPR005184">
    <property type="entry name" value="DUF306_Meta_HslJ"/>
</dbReference>
<dbReference type="EMBL" id="BMHT01000001">
    <property type="protein sequence ID" value="GGE99095.1"/>
    <property type="molecule type" value="Genomic_DNA"/>
</dbReference>
<evidence type="ECO:0000313" key="2">
    <source>
        <dbReference type="EMBL" id="GGE99095.1"/>
    </source>
</evidence>
<accession>A0ABQ1TMY6</accession>
<feature type="domain" description="DUF306" evidence="1">
    <location>
        <begin position="45"/>
        <end position="150"/>
    </location>
</feature>
<dbReference type="Proteomes" id="UP000632273">
    <property type="component" value="Unassembled WGS sequence"/>
</dbReference>
<evidence type="ECO:0000313" key="3">
    <source>
        <dbReference type="Proteomes" id="UP000632273"/>
    </source>
</evidence>
<gene>
    <name evidence="2" type="ORF">GCM10011383_07440</name>
</gene>
<protein>
    <recommendedName>
        <fullName evidence="1">DUF306 domain-containing protein</fullName>
    </recommendedName>
</protein>
<sequence length="160" mass="17538">MFYSYLDAMPIYLRLFSCLFLSLGLLLSSYSPKAESAPTAARSNPLAQHWVLRTLDGATVPISLQADDATARLLRSTSGSAQKAGSRRYVGVFTHSLGTRLMALTKVIKTLIKCDGNTMSMELHYLTALEQSTYYKLDGSTLSLFDKEGAAPRATFEAIQ</sequence>